<dbReference type="RefSeq" id="WP_281398023.1">
    <property type="nucleotide sequence ID" value="NZ_BAAAOK010000001.1"/>
</dbReference>
<dbReference type="Proteomes" id="UP000805614">
    <property type="component" value="Unassembled WGS sequence"/>
</dbReference>
<sequence length="238" mass="27487">METGYRCALDAKAQYLETWESVVSTMQVGSAIFETGSRSEGVVECRIAHKIWQVPATGPQYWTNVHNWLTALWLAMICRERGRARRLAEMPLELLRASSEQFDDFEFPWVESLQMFWRNEQGLFDKLMPAMKATAPEQIRVTTTEYALLQVWPTMRTFYHLVQGENEQFNDVLAEAVQLHKDYWTADEERAKDPDGFIALGPLAMACLARDWDVAVEVESEYLPEHLINGAWVGEFRT</sequence>
<protein>
    <submittedName>
        <fullName evidence="1">Immunity 49 family protein</fullName>
    </submittedName>
</protein>
<evidence type="ECO:0000313" key="1">
    <source>
        <dbReference type="EMBL" id="MBC6468861.1"/>
    </source>
</evidence>
<evidence type="ECO:0000313" key="2">
    <source>
        <dbReference type="Proteomes" id="UP000805614"/>
    </source>
</evidence>
<reference evidence="1 2" key="1">
    <citation type="submission" date="2020-06" db="EMBL/GenBank/DDBJ databases">
        <title>Actinomadura xiongansis sp. nov., isolated from soil of Baiyangdian.</title>
        <authorList>
            <person name="Zhang X."/>
        </authorList>
    </citation>
    <scope>NUCLEOTIDE SEQUENCE [LARGE SCALE GENOMIC DNA]</scope>
    <source>
        <strain evidence="1 2">HBUM206468</strain>
    </source>
</reference>
<keyword evidence="2" id="KW-1185">Reference proteome</keyword>
<dbReference type="EMBL" id="JABVEC010000022">
    <property type="protein sequence ID" value="MBC6468861.1"/>
    <property type="molecule type" value="Genomic_DNA"/>
</dbReference>
<organism evidence="1 2">
    <name type="scientific">Actinomadura alba</name>
    <dbReference type="NCBI Taxonomy" id="406431"/>
    <lineage>
        <taxon>Bacteria</taxon>
        <taxon>Bacillati</taxon>
        <taxon>Actinomycetota</taxon>
        <taxon>Actinomycetes</taxon>
        <taxon>Streptosporangiales</taxon>
        <taxon>Thermomonosporaceae</taxon>
        <taxon>Actinomadura</taxon>
    </lineage>
</organism>
<name>A0ABR7LVP3_9ACTN</name>
<proteinExistence type="predicted"/>
<comment type="caution">
    <text evidence="1">The sequence shown here is derived from an EMBL/GenBank/DDBJ whole genome shotgun (WGS) entry which is preliminary data.</text>
</comment>
<gene>
    <name evidence="1" type="ORF">HKK74_25705</name>
</gene>
<dbReference type="InterPro" id="IPR029074">
    <property type="entry name" value="Imm49"/>
</dbReference>
<dbReference type="Pfam" id="PF15575">
    <property type="entry name" value="Imm49"/>
    <property type="match status" value="1"/>
</dbReference>
<accession>A0ABR7LVP3</accession>